<evidence type="ECO:0000313" key="10">
    <source>
        <dbReference type="Proteomes" id="UP001280581"/>
    </source>
</evidence>
<evidence type="ECO:0000313" key="9">
    <source>
        <dbReference type="EMBL" id="KAK3215043.1"/>
    </source>
</evidence>
<gene>
    <name evidence="9" type="ORF">GRF29_19g2045214</name>
</gene>
<feature type="binding site" description="axial binding residue" evidence="7">
    <location>
        <position position="234"/>
    </location>
    <ligand>
        <name>heme</name>
        <dbReference type="ChEBI" id="CHEBI:30413"/>
    </ligand>
    <ligandPart>
        <name>Fe</name>
        <dbReference type="ChEBI" id="CHEBI:18248"/>
    </ligandPart>
</feature>
<keyword evidence="7 8" id="KW-0349">Heme</keyword>
<dbReference type="Pfam" id="PF00067">
    <property type="entry name" value="p450"/>
    <property type="match status" value="1"/>
</dbReference>
<evidence type="ECO:0000256" key="8">
    <source>
        <dbReference type="RuleBase" id="RU000461"/>
    </source>
</evidence>
<dbReference type="GO" id="GO:0016705">
    <property type="term" value="F:oxidoreductase activity, acting on paired donors, with incorporation or reduction of molecular oxygen"/>
    <property type="evidence" value="ECO:0007669"/>
    <property type="project" value="InterPro"/>
</dbReference>
<dbReference type="GO" id="GO:0020037">
    <property type="term" value="F:heme binding"/>
    <property type="evidence" value="ECO:0007669"/>
    <property type="project" value="InterPro"/>
</dbReference>
<dbReference type="SUPFAM" id="SSF48264">
    <property type="entry name" value="Cytochrome P450"/>
    <property type="match status" value="1"/>
</dbReference>
<proteinExistence type="inferred from homology"/>
<dbReference type="PROSITE" id="PS00086">
    <property type="entry name" value="CYTOCHROME_P450"/>
    <property type="match status" value="1"/>
</dbReference>
<keyword evidence="10" id="KW-1185">Reference proteome</keyword>
<dbReference type="GO" id="GO:0005506">
    <property type="term" value="F:iron ion binding"/>
    <property type="evidence" value="ECO:0007669"/>
    <property type="project" value="InterPro"/>
</dbReference>
<dbReference type="Proteomes" id="UP001280581">
    <property type="component" value="Unassembled WGS sequence"/>
</dbReference>
<dbReference type="PRINTS" id="PR00385">
    <property type="entry name" value="P450"/>
</dbReference>
<dbReference type="PANTHER" id="PTHR24305:SF157">
    <property type="entry name" value="N-ACETYLTRYPTOPHAN 6-HYDROXYLASE IVOC-RELATED"/>
    <property type="match status" value="1"/>
</dbReference>
<protein>
    <recommendedName>
        <fullName evidence="11">Cytochrome P450</fullName>
    </recommendedName>
</protein>
<comment type="similarity">
    <text evidence="2 8">Belongs to the cytochrome P450 family.</text>
</comment>
<dbReference type="PANTHER" id="PTHR24305">
    <property type="entry name" value="CYTOCHROME P450"/>
    <property type="match status" value="1"/>
</dbReference>
<comment type="cofactor">
    <cofactor evidence="1 7">
        <name>heme</name>
        <dbReference type="ChEBI" id="CHEBI:30413"/>
    </cofactor>
</comment>
<dbReference type="InterPro" id="IPR001128">
    <property type="entry name" value="Cyt_P450"/>
</dbReference>
<dbReference type="AlphaFoldDB" id="A0AAN6M3B4"/>
<evidence type="ECO:0000256" key="2">
    <source>
        <dbReference type="ARBA" id="ARBA00010617"/>
    </source>
</evidence>
<dbReference type="InterPro" id="IPR002403">
    <property type="entry name" value="Cyt_P450_E_grp-IV"/>
</dbReference>
<evidence type="ECO:0000256" key="5">
    <source>
        <dbReference type="ARBA" id="ARBA00023004"/>
    </source>
</evidence>
<dbReference type="InterPro" id="IPR017972">
    <property type="entry name" value="Cyt_P450_CS"/>
</dbReference>
<dbReference type="PRINTS" id="PR00465">
    <property type="entry name" value="EP450IV"/>
</dbReference>
<keyword evidence="5 7" id="KW-0408">Iron</keyword>
<keyword evidence="6 8" id="KW-0503">Monooxygenase</keyword>
<dbReference type="InterPro" id="IPR050121">
    <property type="entry name" value="Cytochrome_P450_monoxygenase"/>
</dbReference>
<keyword evidence="4 8" id="KW-0560">Oxidoreductase</keyword>
<keyword evidence="3 7" id="KW-0479">Metal-binding</keyword>
<evidence type="ECO:0008006" key="11">
    <source>
        <dbReference type="Google" id="ProtNLM"/>
    </source>
</evidence>
<name>A0AAN6M3B4_9PLEO</name>
<dbReference type="InterPro" id="IPR036396">
    <property type="entry name" value="Cyt_P450_sf"/>
</dbReference>
<evidence type="ECO:0000256" key="7">
    <source>
        <dbReference type="PIRSR" id="PIRSR602403-1"/>
    </source>
</evidence>
<sequence>MFHPPGTHLFKIRNDIRLKIKETRQSLVSNVAEEDKNTTATNLQPAALRTLLTSTLPDTELQTARVEDEAFTLLGAGTITTAHTLTTIMYYLLASPSIKQELENEMDDLHANNPKKSPSPTLVVLENANYLQAIVAEGLRLSFGVSHRLPRISPDTPLHYTGVHNGQRYDYLIPPGVPVSMTPMFMHLDPAIFPSPRTFDPQRWIPSSNTPEEKEHLRKKKSYLVPFSKGTRSCAGMWLAYAELYLMLGTLFAPGGVGRQMELFETELEDVQCVHDFFNPSPKLDSLGVRVVLKS</sequence>
<dbReference type="Gene3D" id="1.10.630.10">
    <property type="entry name" value="Cytochrome P450"/>
    <property type="match status" value="1"/>
</dbReference>
<evidence type="ECO:0000256" key="1">
    <source>
        <dbReference type="ARBA" id="ARBA00001971"/>
    </source>
</evidence>
<comment type="caution">
    <text evidence="9">The sequence shown here is derived from an EMBL/GenBank/DDBJ whole genome shotgun (WGS) entry which is preliminary data.</text>
</comment>
<reference evidence="9 10" key="1">
    <citation type="submission" date="2021-02" db="EMBL/GenBank/DDBJ databases">
        <title>Genome assembly of Pseudopithomyces chartarum.</title>
        <authorList>
            <person name="Jauregui R."/>
            <person name="Singh J."/>
            <person name="Voisey C."/>
        </authorList>
    </citation>
    <scope>NUCLEOTIDE SEQUENCE [LARGE SCALE GENOMIC DNA]</scope>
    <source>
        <strain evidence="9 10">AGR01</strain>
    </source>
</reference>
<organism evidence="9 10">
    <name type="scientific">Pseudopithomyces chartarum</name>
    <dbReference type="NCBI Taxonomy" id="1892770"/>
    <lineage>
        <taxon>Eukaryota</taxon>
        <taxon>Fungi</taxon>
        <taxon>Dikarya</taxon>
        <taxon>Ascomycota</taxon>
        <taxon>Pezizomycotina</taxon>
        <taxon>Dothideomycetes</taxon>
        <taxon>Pleosporomycetidae</taxon>
        <taxon>Pleosporales</taxon>
        <taxon>Massarineae</taxon>
        <taxon>Didymosphaeriaceae</taxon>
        <taxon>Pseudopithomyces</taxon>
    </lineage>
</organism>
<evidence type="ECO:0000256" key="3">
    <source>
        <dbReference type="ARBA" id="ARBA00022723"/>
    </source>
</evidence>
<dbReference type="EMBL" id="WVTA01000003">
    <property type="protein sequence ID" value="KAK3215043.1"/>
    <property type="molecule type" value="Genomic_DNA"/>
</dbReference>
<accession>A0AAN6M3B4</accession>
<evidence type="ECO:0000256" key="4">
    <source>
        <dbReference type="ARBA" id="ARBA00023002"/>
    </source>
</evidence>
<evidence type="ECO:0000256" key="6">
    <source>
        <dbReference type="ARBA" id="ARBA00023033"/>
    </source>
</evidence>
<dbReference type="GO" id="GO:0004497">
    <property type="term" value="F:monooxygenase activity"/>
    <property type="evidence" value="ECO:0007669"/>
    <property type="project" value="UniProtKB-KW"/>
</dbReference>